<keyword evidence="5" id="KW-0256">Endoplasmic reticulum</keyword>
<dbReference type="GO" id="GO:0046527">
    <property type="term" value="F:glucosyltransferase activity"/>
    <property type="evidence" value="ECO:0007669"/>
    <property type="project" value="TreeGrafter"/>
</dbReference>
<dbReference type="SUPFAM" id="SSF81296">
    <property type="entry name" value="E set domains"/>
    <property type="match status" value="1"/>
</dbReference>
<keyword evidence="6" id="KW-0325">Glycoprotein</keyword>
<protein>
    <recommendedName>
        <fullName evidence="12">Glycosyl transferase CAP10 domain-containing protein</fullName>
    </recommendedName>
</protein>
<proteinExistence type="inferred from homology"/>
<comment type="catalytic activity">
    <reaction evidence="10">
        <text>L-seryl-[EGF-like domain protein] + UDP-alpha-D-glucose = 3-O-(beta-D-glucosyl)-L-seryl-[EGF-like domain protein] + UDP + H(+)</text>
        <dbReference type="Rhea" id="RHEA:58116"/>
        <dbReference type="Rhea" id="RHEA-COMP:14610"/>
        <dbReference type="Rhea" id="RHEA-COMP:16010"/>
        <dbReference type="ChEBI" id="CHEBI:15378"/>
        <dbReference type="ChEBI" id="CHEBI:29999"/>
        <dbReference type="ChEBI" id="CHEBI:58223"/>
        <dbReference type="ChEBI" id="CHEBI:58885"/>
        <dbReference type="ChEBI" id="CHEBI:140576"/>
    </reaction>
</comment>
<evidence type="ECO:0000256" key="5">
    <source>
        <dbReference type="ARBA" id="ARBA00022824"/>
    </source>
</evidence>
<organism evidence="13 14">
    <name type="scientific">Bombyx mori</name>
    <name type="common">Silk moth</name>
    <dbReference type="NCBI Taxonomy" id="7091"/>
    <lineage>
        <taxon>Eukaryota</taxon>
        <taxon>Metazoa</taxon>
        <taxon>Ecdysozoa</taxon>
        <taxon>Arthropoda</taxon>
        <taxon>Hexapoda</taxon>
        <taxon>Insecta</taxon>
        <taxon>Pterygota</taxon>
        <taxon>Neoptera</taxon>
        <taxon>Endopterygota</taxon>
        <taxon>Lepidoptera</taxon>
        <taxon>Glossata</taxon>
        <taxon>Ditrysia</taxon>
        <taxon>Bombycoidea</taxon>
        <taxon>Bombycidae</taxon>
        <taxon>Bombycinae</taxon>
        <taxon>Bombyx</taxon>
    </lineage>
</organism>
<dbReference type="OrthoDB" id="541052at2759"/>
<dbReference type="PANTHER" id="PTHR12203:SF122">
    <property type="entry name" value="GLYCOSYL TRANSFERASE CAP10 DOMAIN-CONTAINING PROTEIN"/>
    <property type="match status" value="1"/>
</dbReference>
<evidence type="ECO:0000256" key="8">
    <source>
        <dbReference type="ARBA" id="ARBA00045690"/>
    </source>
</evidence>
<dbReference type="Gene3D" id="2.60.40.10">
    <property type="entry name" value="Immunoglobulins"/>
    <property type="match status" value="1"/>
</dbReference>
<reference evidence="13" key="2">
    <citation type="submission" date="2022-06" db="UniProtKB">
        <authorList>
            <consortium name="EnsemblMetazoa"/>
        </authorList>
    </citation>
    <scope>IDENTIFICATION</scope>
    <source>
        <strain evidence="13">p50T (Dazao)</strain>
    </source>
</reference>
<evidence type="ECO:0000256" key="2">
    <source>
        <dbReference type="ARBA" id="ARBA00006063"/>
    </source>
</evidence>
<dbReference type="InterPro" id="IPR013783">
    <property type="entry name" value="Ig-like_fold"/>
</dbReference>
<dbReference type="InterPro" id="IPR051091">
    <property type="entry name" value="O-Glucosyltr/Glycosyltrsf_90"/>
</dbReference>
<evidence type="ECO:0000259" key="12">
    <source>
        <dbReference type="SMART" id="SM00672"/>
    </source>
</evidence>
<sequence length="498" mass="58105">MKSNMYSLFIFFLKWHFIQCSQNNGAGIYLSGPGLKPDKIVLPARYFFITFSSVDEETYTSDWARNVAVEIKGKTQKTNYCRIWVNKLDRKDGTFIVRYKIYETCFNLSINIYYKSKNIEGSPVTFKGPILPDQCNCPTKDLTSWLTDYGCNNVPEQIVNDLKAFQAVNMTVEVKRIVEKYHQPESTSFCHYIIKGNEIFRNCYGRHVGFNMFADNILLSLTRKVKLPDVEMVINLGDWPLIKKNTELLPVFSWCGSSQTIDILMPTYDITESTLENMGRVTLDMLSVQGNVERPWSQREPRAIWRGRDSRLERLKLVDIARSHPDLFNVSLTNFFFFREKEEQYGPKQPHISFFKFFDYKYLINVDGTVAAYRFPYLLAGGGLVLKQDSEYYEHFYQQLREWEHYVPVKNDLGDLVEKVQWALSNDDKAHQIARNARQFANDHLLPQNIICYHAALISEWSKRISNKIQVQKGMTHVPQLEFACDCSNTEEEIHDEL</sequence>
<comment type="similarity">
    <text evidence="2">Belongs to the KDELC family.</text>
</comment>
<dbReference type="GO" id="GO:0005788">
    <property type="term" value="C:endoplasmic reticulum lumen"/>
    <property type="evidence" value="ECO:0007669"/>
    <property type="project" value="UniProtKB-SubCell"/>
</dbReference>
<keyword evidence="3" id="KW-0808">Transferase</keyword>
<evidence type="ECO:0000313" key="14">
    <source>
        <dbReference type="Proteomes" id="UP000005204"/>
    </source>
</evidence>
<evidence type="ECO:0000256" key="1">
    <source>
        <dbReference type="ARBA" id="ARBA00004319"/>
    </source>
</evidence>
<comment type="subcellular location">
    <subcellularLocation>
        <location evidence="1">Endoplasmic reticulum lumen</location>
    </subcellularLocation>
</comment>
<dbReference type="Pfam" id="PF00630">
    <property type="entry name" value="Filamin"/>
    <property type="match status" value="1"/>
</dbReference>
<evidence type="ECO:0000256" key="6">
    <source>
        <dbReference type="ARBA" id="ARBA00023180"/>
    </source>
</evidence>
<feature type="signal peptide" evidence="11">
    <location>
        <begin position="1"/>
        <end position="20"/>
    </location>
</feature>
<dbReference type="Proteomes" id="UP000005204">
    <property type="component" value="Unassembled WGS sequence"/>
</dbReference>
<dbReference type="AlphaFoldDB" id="A0A8R1WK07"/>
<name>A0A8R1WK07_BOMMO</name>
<evidence type="ECO:0000256" key="11">
    <source>
        <dbReference type="SAM" id="SignalP"/>
    </source>
</evidence>
<evidence type="ECO:0000256" key="7">
    <source>
        <dbReference type="ARBA" id="ARBA00043952"/>
    </source>
</evidence>
<reference evidence="14" key="1">
    <citation type="journal article" date="2008" name="Insect Biochem. Mol. Biol.">
        <title>The genome of a lepidopteran model insect, the silkworm Bombyx mori.</title>
        <authorList>
            <consortium name="International Silkworm Genome Consortium"/>
        </authorList>
    </citation>
    <scope>NUCLEOTIDE SEQUENCE [LARGE SCALE GENOMIC DNA]</scope>
    <source>
        <strain evidence="14">p50T</strain>
    </source>
</reference>
<feature type="chain" id="PRO_5035925451" description="Glycosyl transferase CAP10 domain-containing protein" evidence="11">
    <location>
        <begin position="21"/>
        <end position="498"/>
    </location>
</feature>
<comment type="function">
    <text evidence="8">Protein O-glucosyltransferase. Catalyzes the reaction that attaches glucose through an O-glycosidic linkage to a conserved serine residue found in the consensus sequence C-X-S-X-[PA]-C in epidermal growth factor-like repeats. Regulates Notch signaling by glucosylating Notch in the ER, glucosylation is required for the correct folding and cleavage of Notch.</text>
</comment>
<dbReference type="KEGG" id="bmor:101735664"/>
<dbReference type="InterPro" id="IPR014756">
    <property type="entry name" value="Ig_E-set"/>
</dbReference>
<keyword evidence="4 11" id="KW-0732">Signal</keyword>
<dbReference type="InterPro" id="IPR006598">
    <property type="entry name" value="CAP10"/>
</dbReference>
<evidence type="ECO:0000256" key="10">
    <source>
        <dbReference type="ARBA" id="ARBA00049246"/>
    </source>
</evidence>
<dbReference type="SMART" id="SM00672">
    <property type="entry name" value="CAP10"/>
    <property type="match status" value="1"/>
</dbReference>
<keyword evidence="14" id="KW-1185">Reference proteome</keyword>
<dbReference type="PANTHER" id="PTHR12203">
    <property type="entry name" value="KDEL LYS-ASP-GLU-LEU CONTAINING - RELATED"/>
    <property type="match status" value="1"/>
</dbReference>
<dbReference type="GeneID" id="101735664"/>
<evidence type="ECO:0000256" key="3">
    <source>
        <dbReference type="ARBA" id="ARBA00022676"/>
    </source>
</evidence>
<feature type="domain" description="Glycosyl transferase CAP10" evidence="12">
    <location>
        <begin position="226"/>
        <end position="468"/>
    </location>
</feature>
<comment type="catalytic activity">
    <reaction evidence="9">
        <text>L-seryl-[EGF-like domain protein] + UDP-alpha-D-xylose = 3-O-(beta-D-xylosyl)-L-seryl-[EGF-like domain protein] + UDP + H(+)</text>
        <dbReference type="Rhea" id="RHEA:62016"/>
        <dbReference type="Rhea" id="RHEA-COMP:16010"/>
        <dbReference type="Rhea" id="RHEA-COMP:16011"/>
        <dbReference type="ChEBI" id="CHEBI:15378"/>
        <dbReference type="ChEBI" id="CHEBI:29999"/>
        <dbReference type="ChEBI" id="CHEBI:57632"/>
        <dbReference type="ChEBI" id="CHEBI:58223"/>
        <dbReference type="ChEBI" id="CHEBI:132085"/>
    </reaction>
</comment>
<dbReference type="Pfam" id="PF05686">
    <property type="entry name" value="Glyco_transf_90"/>
    <property type="match status" value="1"/>
</dbReference>
<accession>A0A8R1WK07</accession>
<dbReference type="RefSeq" id="XP_004930943.1">
    <property type="nucleotide sequence ID" value="XM_004930886.5"/>
</dbReference>
<dbReference type="EnsemblMetazoa" id="XM_004930886.4">
    <property type="protein sequence ID" value="XP_004930943.1"/>
    <property type="gene ID" value="LOC101735664"/>
</dbReference>
<evidence type="ECO:0000256" key="9">
    <source>
        <dbReference type="ARBA" id="ARBA00047553"/>
    </source>
</evidence>
<comment type="pathway">
    <text evidence="7">Protein modification.</text>
</comment>
<dbReference type="InterPro" id="IPR017868">
    <property type="entry name" value="Filamin/ABP280_repeat-like"/>
</dbReference>
<keyword evidence="3" id="KW-0328">Glycosyltransferase</keyword>
<evidence type="ECO:0000313" key="13">
    <source>
        <dbReference type="EnsemblMetazoa" id="XP_004930943.1"/>
    </source>
</evidence>
<evidence type="ECO:0000256" key="4">
    <source>
        <dbReference type="ARBA" id="ARBA00022729"/>
    </source>
</evidence>